<gene>
    <name evidence="3" type="ORF">ACFSAH_11305</name>
</gene>
<evidence type="ECO:0000313" key="3">
    <source>
        <dbReference type="EMBL" id="MFD1630468.1"/>
    </source>
</evidence>
<keyword evidence="3" id="KW-0540">Nuclease</keyword>
<accession>A0ABW4IDX5</accession>
<dbReference type="Gene3D" id="3.60.10.10">
    <property type="entry name" value="Endonuclease/exonuclease/phosphatase"/>
    <property type="match status" value="1"/>
</dbReference>
<dbReference type="GO" id="GO:0004519">
    <property type="term" value="F:endonuclease activity"/>
    <property type="evidence" value="ECO:0007669"/>
    <property type="project" value="UniProtKB-KW"/>
</dbReference>
<dbReference type="CDD" id="cd09083">
    <property type="entry name" value="EEP-1"/>
    <property type="match status" value="1"/>
</dbReference>
<reference evidence="4" key="1">
    <citation type="journal article" date="2019" name="Int. J. Syst. Evol. Microbiol.">
        <title>The Global Catalogue of Microorganisms (GCM) 10K type strain sequencing project: providing services to taxonomists for standard genome sequencing and annotation.</title>
        <authorList>
            <consortium name="The Broad Institute Genomics Platform"/>
            <consortium name="The Broad Institute Genome Sequencing Center for Infectious Disease"/>
            <person name="Wu L."/>
            <person name="Ma J."/>
        </authorList>
    </citation>
    <scope>NUCLEOTIDE SEQUENCE [LARGE SCALE GENOMIC DNA]</scope>
    <source>
        <strain evidence="4">CCUG 53762</strain>
    </source>
</reference>
<comment type="caution">
    <text evidence="3">The sequence shown here is derived from an EMBL/GenBank/DDBJ whole genome shotgun (WGS) entry which is preliminary data.</text>
</comment>
<dbReference type="SUPFAM" id="SSF56219">
    <property type="entry name" value="DNase I-like"/>
    <property type="match status" value="1"/>
</dbReference>
<feature type="domain" description="Endonuclease/exonuclease/phosphatase" evidence="2">
    <location>
        <begin position="28"/>
        <end position="278"/>
    </location>
</feature>
<organism evidence="3 4">
    <name type="scientific">Pseudopedobacter beijingensis</name>
    <dbReference type="NCBI Taxonomy" id="1207056"/>
    <lineage>
        <taxon>Bacteria</taxon>
        <taxon>Pseudomonadati</taxon>
        <taxon>Bacteroidota</taxon>
        <taxon>Sphingobacteriia</taxon>
        <taxon>Sphingobacteriales</taxon>
        <taxon>Sphingobacteriaceae</taxon>
        <taxon>Pseudopedobacter</taxon>
    </lineage>
</organism>
<evidence type="ECO:0000256" key="1">
    <source>
        <dbReference type="SAM" id="SignalP"/>
    </source>
</evidence>
<evidence type="ECO:0000259" key="2">
    <source>
        <dbReference type="Pfam" id="PF03372"/>
    </source>
</evidence>
<protein>
    <submittedName>
        <fullName evidence="3">Endonuclease/exonuclease/phosphatase family protein</fullName>
    </submittedName>
</protein>
<keyword evidence="1" id="KW-0732">Signal</keyword>
<keyword evidence="4" id="KW-1185">Reference proteome</keyword>
<dbReference type="PANTHER" id="PTHR12121:SF36">
    <property type="entry name" value="ENDONUCLEASE_EXONUCLEASE_PHOSPHATASE DOMAIN-CONTAINING PROTEIN"/>
    <property type="match status" value="1"/>
</dbReference>
<dbReference type="InterPro" id="IPR005135">
    <property type="entry name" value="Endo/exonuclease/phosphatase"/>
</dbReference>
<feature type="signal peptide" evidence="1">
    <location>
        <begin position="1"/>
        <end position="20"/>
    </location>
</feature>
<dbReference type="RefSeq" id="WP_379662845.1">
    <property type="nucleotide sequence ID" value="NZ_JBHUDG010000017.1"/>
</dbReference>
<sequence>MRRISILIITCFLSVPNLFAGDPVLKIASFNIQYDNARDKVNTWDKRLPGVVSVFNKYQFDIVGAQEPYLSQLNDLMPQIPDYAYLGINILGDTTTVVLRRHHTPIFYKKEKFDVLDWGTFWYSETPDVPGKKGWDAYSPRICTWAKFRDKQSQREFFIFNNHFDHLGDIARRESPKLLLAKIKEIAVGYPVLTMGDFNTNQYHQNYRILSESGVVKDSYQIARNIRNRNTPTYNDYNPDQKGSSRIDHVYVSIKPEVKVKSYRIITDAYKGIYPSDHFPVLIEAEIPERIK</sequence>
<dbReference type="EMBL" id="JBHUDG010000017">
    <property type="protein sequence ID" value="MFD1630468.1"/>
    <property type="molecule type" value="Genomic_DNA"/>
</dbReference>
<dbReference type="Pfam" id="PF03372">
    <property type="entry name" value="Exo_endo_phos"/>
    <property type="match status" value="1"/>
</dbReference>
<dbReference type="InterPro" id="IPR050410">
    <property type="entry name" value="CCR4/nocturin_mRNA_transcr"/>
</dbReference>
<keyword evidence="3" id="KW-0378">Hydrolase</keyword>
<feature type="chain" id="PRO_5047069560" evidence="1">
    <location>
        <begin position="21"/>
        <end position="292"/>
    </location>
</feature>
<dbReference type="Proteomes" id="UP001597118">
    <property type="component" value="Unassembled WGS sequence"/>
</dbReference>
<evidence type="ECO:0000313" key="4">
    <source>
        <dbReference type="Proteomes" id="UP001597118"/>
    </source>
</evidence>
<keyword evidence="3" id="KW-0255">Endonuclease</keyword>
<dbReference type="InterPro" id="IPR036691">
    <property type="entry name" value="Endo/exonu/phosph_ase_sf"/>
</dbReference>
<proteinExistence type="predicted"/>
<name>A0ABW4IDX5_9SPHI</name>
<dbReference type="PANTHER" id="PTHR12121">
    <property type="entry name" value="CARBON CATABOLITE REPRESSOR PROTEIN 4"/>
    <property type="match status" value="1"/>
</dbReference>